<dbReference type="Pfam" id="PF02386">
    <property type="entry name" value="TrkH"/>
    <property type="match status" value="1"/>
</dbReference>
<dbReference type="PANTHER" id="PTHR32024:SF1">
    <property type="entry name" value="KTR SYSTEM POTASSIUM UPTAKE PROTEIN B"/>
    <property type="match status" value="1"/>
</dbReference>
<dbReference type="InterPro" id="IPR003445">
    <property type="entry name" value="Cat_transpt"/>
</dbReference>
<keyword evidence="3" id="KW-1003">Cell membrane</keyword>
<organism evidence="9 10">
    <name type="scientific">[Eubacterium] siraeum</name>
    <dbReference type="NCBI Taxonomy" id="39492"/>
    <lineage>
        <taxon>Bacteria</taxon>
        <taxon>Bacillati</taxon>
        <taxon>Bacillota</taxon>
        <taxon>Clostridia</taxon>
        <taxon>Eubacteriales</taxon>
        <taxon>Oscillospiraceae</taxon>
        <taxon>Oscillospiraceae incertae sedis</taxon>
    </lineage>
</organism>
<dbReference type="EMBL" id="CZBY01000008">
    <property type="protein sequence ID" value="CUQ86234.1"/>
    <property type="molecule type" value="Genomic_DNA"/>
</dbReference>
<feature type="transmembrane region" description="Helical" evidence="8">
    <location>
        <begin position="77"/>
        <end position="101"/>
    </location>
</feature>
<keyword evidence="7 8" id="KW-0472">Membrane</keyword>
<feature type="transmembrane region" description="Helical" evidence="8">
    <location>
        <begin position="43"/>
        <end position="65"/>
    </location>
</feature>
<name>A0A174ZG93_9FIRM</name>
<keyword evidence="2" id="KW-0813">Transport</keyword>
<evidence type="ECO:0000256" key="8">
    <source>
        <dbReference type="SAM" id="Phobius"/>
    </source>
</evidence>
<feature type="transmembrane region" description="Helical" evidence="8">
    <location>
        <begin position="133"/>
        <end position="153"/>
    </location>
</feature>
<feature type="transmembrane region" description="Helical" evidence="8">
    <location>
        <begin position="412"/>
        <end position="434"/>
    </location>
</feature>
<dbReference type="STRING" id="39492.ERS852540_01258"/>
<evidence type="ECO:0000256" key="7">
    <source>
        <dbReference type="ARBA" id="ARBA00023136"/>
    </source>
</evidence>
<comment type="subcellular location">
    <subcellularLocation>
        <location evidence="1">Cell membrane</location>
        <topology evidence="1">Multi-pass membrane protein</topology>
    </subcellularLocation>
</comment>
<dbReference type="GO" id="GO:0008324">
    <property type="term" value="F:monoatomic cation transmembrane transporter activity"/>
    <property type="evidence" value="ECO:0007669"/>
    <property type="project" value="InterPro"/>
</dbReference>
<evidence type="ECO:0000256" key="6">
    <source>
        <dbReference type="ARBA" id="ARBA00023065"/>
    </source>
</evidence>
<gene>
    <name evidence="9" type="primary">ktrB_2</name>
    <name evidence="9" type="ORF">ERS852540_01258</name>
</gene>
<sequence length="454" mass="48908">MPKLKKKTRQMQPSRMLVLGFSIIILTGATLLFLPISSKSGQFSSFIDCLFTATSATCVTGITVLDTFNYFNGFGQGVILALIQVGGLGFLTLVTFINLILGKKLGWSTVKIAASDLTDNALETTPKRLFYEIVLYSFAIEFVGAVILAFVFVPDFGALGIFEAVFLSVSAFCNAGFDLLTATPGAVGLSEYTNNPLVMITLIVLITTGGLGFIVWRNIRHYSKAKRLLLHTKLVLIMAAVMLLVGATIIFIVEFGNQDTLGQMPIGEKILTSVFLSASSRTAGFPCFDMNDLMPFTKIIITILMFIGAAPASTAGGIKITTVALVVCTVISVLKGREDTYLMGHRIKRDAIYKTFTVIVLSLALIAVSFTGILMCCEGMSLQKTIFEVVSAFSTTGFSVGASAEMNVPAKLIMVFTMLAGRIGPVTLMTSLIIRKNHNSDKNRILPEGNILVG</sequence>
<feature type="transmembrane region" description="Helical" evidence="8">
    <location>
        <begin position="352"/>
        <end position="375"/>
    </location>
</feature>
<evidence type="ECO:0000256" key="4">
    <source>
        <dbReference type="ARBA" id="ARBA00022692"/>
    </source>
</evidence>
<feature type="transmembrane region" description="Helical" evidence="8">
    <location>
        <begin position="299"/>
        <end position="331"/>
    </location>
</feature>
<evidence type="ECO:0000256" key="2">
    <source>
        <dbReference type="ARBA" id="ARBA00022448"/>
    </source>
</evidence>
<dbReference type="Proteomes" id="UP000095662">
    <property type="component" value="Unassembled WGS sequence"/>
</dbReference>
<dbReference type="AlphaFoldDB" id="A0A174ZG93"/>
<evidence type="ECO:0000313" key="10">
    <source>
        <dbReference type="Proteomes" id="UP000095662"/>
    </source>
</evidence>
<keyword evidence="4 8" id="KW-0812">Transmembrane</keyword>
<feature type="transmembrane region" description="Helical" evidence="8">
    <location>
        <begin position="197"/>
        <end position="216"/>
    </location>
</feature>
<feature type="transmembrane region" description="Helical" evidence="8">
    <location>
        <begin position="16"/>
        <end position="37"/>
    </location>
</feature>
<proteinExistence type="predicted"/>
<dbReference type="GO" id="GO:0030001">
    <property type="term" value="P:metal ion transport"/>
    <property type="evidence" value="ECO:0007669"/>
    <property type="project" value="UniProtKB-ARBA"/>
</dbReference>
<keyword evidence="6" id="KW-0406">Ion transport</keyword>
<dbReference type="PANTHER" id="PTHR32024">
    <property type="entry name" value="TRK SYSTEM POTASSIUM UPTAKE PROTEIN TRKG-RELATED"/>
    <property type="match status" value="1"/>
</dbReference>
<feature type="transmembrane region" description="Helical" evidence="8">
    <location>
        <begin position="228"/>
        <end position="253"/>
    </location>
</feature>
<evidence type="ECO:0000256" key="1">
    <source>
        <dbReference type="ARBA" id="ARBA00004651"/>
    </source>
</evidence>
<dbReference type="GO" id="GO:0005886">
    <property type="term" value="C:plasma membrane"/>
    <property type="evidence" value="ECO:0007669"/>
    <property type="project" value="UniProtKB-SubCell"/>
</dbReference>
<evidence type="ECO:0000313" key="9">
    <source>
        <dbReference type="EMBL" id="CUQ86234.1"/>
    </source>
</evidence>
<evidence type="ECO:0000256" key="5">
    <source>
        <dbReference type="ARBA" id="ARBA00022989"/>
    </source>
</evidence>
<accession>A0A174ZG93</accession>
<protein>
    <submittedName>
        <fullName evidence="9">Ktr system potassium uptake protein B</fullName>
    </submittedName>
</protein>
<keyword evidence="5 8" id="KW-1133">Transmembrane helix</keyword>
<evidence type="ECO:0000256" key="3">
    <source>
        <dbReference type="ARBA" id="ARBA00022475"/>
    </source>
</evidence>
<reference evidence="9 10" key="1">
    <citation type="submission" date="2015-09" db="EMBL/GenBank/DDBJ databases">
        <authorList>
            <consortium name="Pathogen Informatics"/>
        </authorList>
    </citation>
    <scope>NUCLEOTIDE SEQUENCE [LARGE SCALE GENOMIC DNA]</scope>
    <source>
        <strain evidence="9 10">2789STDY5834928</strain>
    </source>
</reference>
<feature type="transmembrane region" description="Helical" evidence="8">
    <location>
        <begin position="160"/>
        <end position="177"/>
    </location>
</feature>